<accession>A0AA38FXS3</accession>
<dbReference type="GO" id="GO:0008374">
    <property type="term" value="F:O-acyltransferase activity"/>
    <property type="evidence" value="ECO:0007669"/>
    <property type="project" value="InterPro"/>
</dbReference>
<dbReference type="PANTHER" id="PTHR31650:SF34">
    <property type="entry name" value="O-ACYLTRANSFERASE WSD1-LIKE ISOFORM X1"/>
    <property type="match status" value="1"/>
</dbReference>
<reference evidence="1 2" key="1">
    <citation type="journal article" date="2021" name="Nat. Plants">
        <title>The Taxus genome provides insights into paclitaxel biosynthesis.</title>
        <authorList>
            <person name="Xiong X."/>
            <person name="Gou J."/>
            <person name="Liao Q."/>
            <person name="Li Y."/>
            <person name="Zhou Q."/>
            <person name="Bi G."/>
            <person name="Li C."/>
            <person name="Du R."/>
            <person name="Wang X."/>
            <person name="Sun T."/>
            <person name="Guo L."/>
            <person name="Liang H."/>
            <person name="Lu P."/>
            <person name="Wu Y."/>
            <person name="Zhang Z."/>
            <person name="Ro D.K."/>
            <person name="Shang Y."/>
            <person name="Huang S."/>
            <person name="Yan J."/>
        </authorList>
    </citation>
    <scope>NUCLEOTIDE SEQUENCE [LARGE SCALE GENOMIC DNA]</scope>
    <source>
        <strain evidence="1">Ta-2019</strain>
    </source>
</reference>
<dbReference type="GO" id="GO:0005886">
    <property type="term" value="C:plasma membrane"/>
    <property type="evidence" value="ECO:0007669"/>
    <property type="project" value="TreeGrafter"/>
</dbReference>
<comment type="caution">
    <text evidence="1">The sequence shown here is derived from an EMBL/GenBank/DDBJ whole genome shotgun (WGS) entry which is preliminary data.</text>
</comment>
<evidence type="ECO:0000313" key="1">
    <source>
        <dbReference type="EMBL" id="KAH9312462.1"/>
    </source>
</evidence>
<dbReference type="AlphaFoldDB" id="A0AA38FXS3"/>
<proteinExistence type="predicted"/>
<organism evidence="1 2">
    <name type="scientific">Taxus chinensis</name>
    <name type="common">Chinese yew</name>
    <name type="synonym">Taxus wallichiana var. chinensis</name>
    <dbReference type="NCBI Taxonomy" id="29808"/>
    <lineage>
        <taxon>Eukaryota</taxon>
        <taxon>Viridiplantae</taxon>
        <taxon>Streptophyta</taxon>
        <taxon>Embryophyta</taxon>
        <taxon>Tracheophyta</taxon>
        <taxon>Spermatophyta</taxon>
        <taxon>Pinopsida</taxon>
        <taxon>Pinidae</taxon>
        <taxon>Conifers II</taxon>
        <taxon>Cupressales</taxon>
        <taxon>Taxaceae</taxon>
        <taxon>Taxus</taxon>
    </lineage>
</organism>
<keyword evidence="2" id="KW-1185">Reference proteome</keyword>
<sequence>MELNLEAKFMNDKEPVSPLGRTFSTSLLTLSNQAIFEMETPVDVYSAKKAIRDILLPCNPRFCCIMTEDRNGVLSWEKTEVNVDDHVIVPEVPPGQNDYDEFVNDYI</sequence>
<dbReference type="GO" id="GO:0019432">
    <property type="term" value="P:triglyceride biosynthetic process"/>
    <property type="evidence" value="ECO:0007669"/>
    <property type="project" value="TreeGrafter"/>
</dbReference>
<feature type="non-terminal residue" evidence="1">
    <location>
        <position position="1"/>
    </location>
</feature>
<evidence type="ECO:0000313" key="2">
    <source>
        <dbReference type="Proteomes" id="UP000824469"/>
    </source>
</evidence>
<dbReference type="PANTHER" id="PTHR31650">
    <property type="entry name" value="O-ACYLTRANSFERASE (WSD1-LIKE) FAMILY PROTEIN"/>
    <property type="match status" value="1"/>
</dbReference>
<gene>
    <name evidence="1" type="ORF">KI387_027497</name>
</gene>
<dbReference type="EMBL" id="JAHRHJ020000006">
    <property type="protein sequence ID" value="KAH9312462.1"/>
    <property type="molecule type" value="Genomic_DNA"/>
</dbReference>
<dbReference type="Proteomes" id="UP000824469">
    <property type="component" value="Unassembled WGS sequence"/>
</dbReference>
<dbReference type="InterPro" id="IPR045034">
    <property type="entry name" value="O-acyltransferase_WSD1-like"/>
</dbReference>
<dbReference type="OMA" id="CCIMTED"/>
<protein>
    <submittedName>
        <fullName evidence="1">Uncharacterized protein</fullName>
    </submittedName>
</protein>
<name>A0AA38FXS3_TAXCH</name>